<dbReference type="InterPro" id="IPR011023">
    <property type="entry name" value="Nop2p"/>
</dbReference>
<comment type="caution">
    <text evidence="7">Lacks conserved residue(s) required for the propagation of feature annotation.</text>
</comment>
<dbReference type="PRINTS" id="PR02008">
    <property type="entry name" value="RCMTFAMILY"/>
</dbReference>
<evidence type="ECO:0000256" key="1">
    <source>
        <dbReference type="ARBA" id="ARBA00007494"/>
    </source>
</evidence>
<evidence type="ECO:0000256" key="4">
    <source>
        <dbReference type="ARBA" id="ARBA00022679"/>
    </source>
</evidence>
<dbReference type="NCBIfam" id="TIGR00446">
    <property type="entry name" value="nop2p"/>
    <property type="match status" value="1"/>
</dbReference>
<evidence type="ECO:0000313" key="10">
    <source>
        <dbReference type="Proteomes" id="UP000267250"/>
    </source>
</evidence>
<feature type="domain" description="SAM-dependent MTase RsmB/NOP-type" evidence="8">
    <location>
        <begin position="23"/>
        <end position="303"/>
    </location>
</feature>
<dbReference type="InterPro" id="IPR029063">
    <property type="entry name" value="SAM-dependent_MTases_sf"/>
</dbReference>
<dbReference type="AlphaFoldDB" id="A0A3S9SWV2"/>
<protein>
    <recommendedName>
        <fullName evidence="8">SAM-dependent MTase RsmB/NOP-type domain-containing protein</fullName>
    </recommendedName>
</protein>
<dbReference type="InterPro" id="IPR001678">
    <property type="entry name" value="MeTrfase_RsmB-F_NOP2_dom"/>
</dbReference>
<dbReference type="KEGG" id="aft:BBF96_04805"/>
<evidence type="ECO:0000256" key="5">
    <source>
        <dbReference type="ARBA" id="ARBA00022691"/>
    </source>
</evidence>
<dbReference type="Gene3D" id="3.30.70.1170">
    <property type="entry name" value="Sun protein, domain 3"/>
    <property type="match status" value="1"/>
</dbReference>
<dbReference type="RefSeq" id="WP_127016105.1">
    <property type="nucleotide sequence ID" value="NZ_CP016379.1"/>
</dbReference>
<name>A0A3S9SWV2_9FIRM</name>
<dbReference type="Pfam" id="PF13636">
    <property type="entry name" value="Methyltranf_PUA"/>
    <property type="match status" value="1"/>
</dbReference>
<gene>
    <name evidence="9" type="ORF">BBF96_04805</name>
</gene>
<keyword evidence="6 7" id="KW-0694">RNA-binding</keyword>
<keyword evidence="2" id="KW-0963">Cytoplasm</keyword>
<dbReference type="CDD" id="cd02440">
    <property type="entry name" value="AdoMet_MTases"/>
    <property type="match status" value="1"/>
</dbReference>
<dbReference type="PANTHER" id="PTHR22807:SF30">
    <property type="entry name" value="28S RRNA (CYTOSINE(4447)-C(5))-METHYLTRANSFERASE-RELATED"/>
    <property type="match status" value="1"/>
</dbReference>
<dbReference type="Pfam" id="PF01189">
    <property type="entry name" value="Methyltr_RsmB-F"/>
    <property type="match status" value="1"/>
</dbReference>
<dbReference type="GO" id="GO:0008173">
    <property type="term" value="F:RNA methyltransferase activity"/>
    <property type="evidence" value="ECO:0007669"/>
    <property type="project" value="InterPro"/>
</dbReference>
<comment type="similarity">
    <text evidence="1 7">Belongs to the class I-like SAM-binding methyltransferase superfamily. RsmB/NOP family.</text>
</comment>
<evidence type="ECO:0000256" key="6">
    <source>
        <dbReference type="ARBA" id="ARBA00022884"/>
    </source>
</evidence>
<sequence length="454" mass="51851">MTGLPKNFLQRMQELLGDEYPAFLDTFNRKRSYGLRVNTLKLTPEELKRKVPFHLTPIPWANEGFYYKEEDEPGKHYYHSAGLYYIQEPSAMAPVALLGVKPGEKILDLCAAPGGKTTQIGAALKGKGLVVANDINLKRAQVLAMNLERMGVTNAFVTYESPERLLEYFPAYFDRILVDAPCSGEGMFRKMPEAIDHWKPEYILNCAEIQREILDHAAKMLKPGGVMIYSTCTFAPEENEGTIQEFLKKHPEFELIELPHIEGFQPGRPEWVIDGHPDLKKTVRLWPHYLKGEGHFVALLRKMDGNEKKINPYKSQINSGEIKEFYVFCKQNLHTTPEGHFTLFGNHLYLTPPEVPSFAGLKVLRPGWYLGQLKKNRFEPAHALATGLKANDAKRTLPLYDESEIHAYLRGETLQRQGDKGWTLVTVDGFPLGWGKMVNGILKNHFPRSMRWFF</sequence>
<dbReference type="PROSITE" id="PS01153">
    <property type="entry name" value="NOL1_NOP2_SUN"/>
    <property type="match status" value="1"/>
</dbReference>
<dbReference type="GO" id="GO:0008757">
    <property type="term" value="F:S-adenosylmethionine-dependent methyltransferase activity"/>
    <property type="evidence" value="ECO:0007669"/>
    <property type="project" value="InterPro"/>
</dbReference>
<evidence type="ECO:0000256" key="2">
    <source>
        <dbReference type="ARBA" id="ARBA00022490"/>
    </source>
</evidence>
<dbReference type="Proteomes" id="UP000267250">
    <property type="component" value="Chromosome"/>
</dbReference>
<dbReference type="OrthoDB" id="9810297at2"/>
<dbReference type="InterPro" id="IPR018314">
    <property type="entry name" value="RsmB/NOL1/NOP2-like_CS"/>
</dbReference>
<dbReference type="EMBL" id="CP016379">
    <property type="protein sequence ID" value="AZR72771.1"/>
    <property type="molecule type" value="Genomic_DNA"/>
</dbReference>
<evidence type="ECO:0000256" key="3">
    <source>
        <dbReference type="ARBA" id="ARBA00022603"/>
    </source>
</evidence>
<accession>A0A3S9SWV2</accession>
<evidence type="ECO:0000259" key="8">
    <source>
        <dbReference type="PROSITE" id="PS51686"/>
    </source>
</evidence>
<keyword evidence="10" id="KW-1185">Reference proteome</keyword>
<dbReference type="InterPro" id="IPR049560">
    <property type="entry name" value="MeTrfase_RsmB-F_NOP2_cat"/>
</dbReference>
<feature type="binding site" evidence="7">
    <location>
        <position position="179"/>
    </location>
    <ligand>
        <name>S-adenosyl-L-methionine</name>
        <dbReference type="ChEBI" id="CHEBI:59789"/>
    </ligand>
</feature>
<keyword evidence="3 7" id="KW-0489">Methyltransferase</keyword>
<proteinExistence type="inferred from homology"/>
<dbReference type="InterPro" id="IPR027391">
    <property type="entry name" value="Nol1_Nop2_Fmu_2"/>
</dbReference>
<dbReference type="SUPFAM" id="SSF53335">
    <property type="entry name" value="S-adenosyl-L-methionine-dependent methyltransferases"/>
    <property type="match status" value="1"/>
</dbReference>
<dbReference type="CDD" id="cd21147">
    <property type="entry name" value="RsmF_methylt_CTD1"/>
    <property type="match status" value="1"/>
</dbReference>
<dbReference type="PROSITE" id="PS51686">
    <property type="entry name" value="SAM_MT_RSMB_NOP"/>
    <property type="match status" value="1"/>
</dbReference>
<evidence type="ECO:0000256" key="7">
    <source>
        <dbReference type="PROSITE-ProRule" id="PRU01023"/>
    </source>
</evidence>
<dbReference type="Pfam" id="PF17126">
    <property type="entry name" value="RsmF_methylt_CI"/>
    <property type="match status" value="1"/>
</dbReference>
<reference evidence="9 10" key="1">
    <citation type="submission" date="2016-07" db="EMBL/GenBank/DDBJ databases">
        <title>Genome and transcriptome analysis of iron-reducing fermentative bacteria Anoxybacter fermentans.</title>
        <authorList>
            <person name="Zeng X."/>
            <person name="Shao Z."/>
        </authorList>
    </citation>
    <scope>NUCLEOTIDE SEQUENCE [LARGE SCALE GENOMIC DNA]</scope>
    <source>
        <strain evidence="9 10">DY22613</strain>
    </source>
</reference>
<dbReference type="PANTHER" id="PTHR22807">
    <property type="entry name" value="NOP2 YEAST -RELATED NOL1/NOP2/FMU SUN DOMAIN-CONTAINING"/>
    <property type="match status" value="1"/>
</dbReference>
<dbReference type="InterPro" id="IPR031340">
    <property type="entry name" value="RsmF_methylt_CI"/>
</dbReference>
<dbReference type="Gene3D" id="2.30.130.60">
    <property type="match status" value="1"/>
</dbReference>
<feature type="binding site" evidence="7">
    <location>
        <position position="134"/>
    </location>
    <ligand>
        <name>S-adenosyl-L-methionine</name>
        <dbReference type="ChEBI" id="CHEBI:59789"/>
    </ligand>
</feature>
<keyword evidence="5 7" id="KW-0949">S-adenosyl-L-methionine</keyword>
<feature type="binding site" evidence="7">
    <location>
        <begin position="110"/>
        <end position="116"/>
    </location>
    <ligand>
        <name>S-adenosyl-L-methionine</name>
        <dbReference type="ChEBI" id="CHEBI:59789"/>
    </ligand>
</feature>
<dbReference type="GO" id="GO:0006396">
    <property type="term" value="P:RNA processing"/>
    <property type="evidence" value="ECO:0007669"/>
    <property type="project" value="InterPro"/>
</dbReference>
<dbReference type="GO" id="GO:0003723">
    <property type="term" value="F:RNA binding"/>
    <property type="evidence" value="ECO:0007669"/>
    <property type="project" value="UniProtKB-UniRule"/>
</dbReference>
<evidence type="ECO:0000313" key="9">
    <source>
        <dbReference type="EMBL" id="AZR72771.1"/>
    </source>
</evidence>
<keyword evidence="4 7" id="KW-0808">Transferase</keyword>
<dbReference type="Pfam" id="PF17125">
    <property type="entry name" value="Methyltr_RsmF_N"/>
    <property type="match status" value="1"/>
</dbReference>
<dbReference type="InterPro" id="IPR031341">
    <property type="entry name" value="Methyltr_RsmF_N"/>
</dbReference>
<dbReference type="GO" id="GO:0001510">
    <property type="term" value="P:RNA methylation"/>
    <property type="evidence" value="ECO:0007669"/>
    <property type="project" value="InterPro"/>
</dbReference>
<dbReference type="InterPro" id="IPR023267">
    <property type="entry name" value="RCMT"/>
</dbReference>
<feature type="active site" description="Nucleophile" evidence="7">
    <location>
        <position position="232"/>
    </location>
</feature>
<organism evidence="9 10">
    <name type="scientific">Anoxybacter fermentans</name>
    <dbReference type="NCBI Taxonomy" id="1323375"/>
    <lineage>
        <taxon>Bacteria</taxon>
        <taxon>Bacillati</taxon>
        <taxon>Bacillota</taxon>
        <taxon>Clostridia</taxon>
        <taxon>Halanaerobiales</taxon>
        <taxon>Anoxybacter</taxon>
    </lineage>
</organism>
<dbReference type="Gene3D" id="3.40.50.150">
    <property type="entry name" value="Vaccinia Virus protein VP39"/>
    <property type="match status" value="1"/>
</dbReference>